<keyword evidence="2" id="KW-1185">Reference proteome</keyword>
<gene>
    <name evidence="1" type="ORF">E2C01_065601</name>
</gene>
<organism evidence="1 2">
    <name type="scientific">Portunus trituberculatus</name>
    <name type="common">Swimming crab</name>
    <name type="synonym">Neptunus trituberculatus</name>
    <dbReference type="NCBI Taxonomy" id="210409"/>
    <lineage>
        <taxon>Eukaryota</taxon>
        <taxon>Metazoa</taxon>
        <taxon>Ecdysozoa</taxon>
        <taxon>Arthropoda</taxon>
        <taxon>Crustacea</taxon>
        <taxon>Multicrustacea</taxon>
        <taxon>Malacostraca</taxon>
        <taxon>Eumalacostraca</taxon>
        <taxon>Eucarida</taxon>
        <taxon>Decapoda</taxon>
        <taxon>Pleocyemata</taxon>
        <taxon>Brachyura</taxon>
        <taxon>Eubrachyura</taxon>
        <taxon>Portunoidea</taxon>
        <taxon>Portunidae</taxon>
        <taxon>Portuninae</taxon>
        <taxon>Portunus</taxon>
    </lineage>
</organism>
<evidence type="ECO:0000313" key="1">
    <source>
        <dbReference type="EMBL" id="MPC71325.1"/>
    </source>
</evidence>
<sequence>MYSPTSSPQLTSDLRGVKTYLSKLSPHLDLGPVDRRMACRPAPHLNTIVVAQLWIITTQVKTPVMTAGWKPRSQ</sequence>
<dbReference type="AlphaFoldDB" id="A0A5B7HNU2"/>
<comment type="caution">
    <text evidence="1">The sequence shown here is derived from an EMBL/GenBank/DDBJ whole genome shotgun (WGS) entry which is preliminary data.</text>
</comment>
<proteinExistence type="predicted"/>
<evidence type="ECO:0000313" key="2">
    <source>
        <dbReference type="Proteomes" id="UP000324222"/>
    </source>
</evidence>
<dbReference type="EMBL" id="VSRR010032694">
    <property type="protein sequence ID" value="MPC71325.1"/>
    <property type="molecule type" value="Genomic_DNA"/>
</dbReference>
<accession>A0A5B7HNU2</accession>
<reference evidence="1 2" key="1">
    <citation type="submission" date="2019-05" db="EMBL/GenBank/DDBJ databases">
        <title>Another draft genome of Portunus trituberculatus and its Hox gene families provides insights of decapod evolution.</title>
        <authorList>
            <person name="Jeong J.-H."/>
            <person name="Song I."/>
            <person name="Kim S."/>
            <person name="Choi T."/>
            <person name="Kim D."/>
            <person name="Ryu S."/>
            <person name="Kim W."/>
        </authorList>
    </citation>
    <scope>NUCLEOTIDE SEQUENCE [LARGE SCALE GENOMIC DNA]</scope>
    <source>
        <tissue evidence="1">Muscle</tissue>
    </source>
</reference>
<name>A0A5B7HNU2_PORTR</name>
<protein>
    <submittedName>
        <fullName evidence="1">Uncharacterized protein</fullName>
    </submittedName>
</protein>
<dbReference type="Proteomes" id="UP000324222">
    <property type="component" value="Unassembled WGS sequence"/>
</dbReference>